<gene>
    <name evidence="1" type="ORF">DFQ01_1121</name>
</gene>
<feature type="non-terminal residue" evidence="1">
    <location>
        <position position="1"/>
    </location>
</feature>
<comment type="caution">
    <text evidence="1">The sequence shown here is derived from an EMBL/GenBank/DDBJ whole genome shotgun (WGS) entry which is preliminary data.</text>
</comment>
<evidence type="ECO:0000313" key="2">
    <source>
        <dbReference type="Proteomes" id="UP000246635"/>
    </source>
</evidence>
<proteinExistence type="predicted"/>
<sequence>WYIGCTKETAPLEWLVVLPFYQKAVSFCLSKTKILLAAEQTNDSEEASAVAFVNGLLPSHDLTHSEQSGDNSDRKNIRSAQLLLQFIETQGAVPKSNDFWDSPVSFVERETEKPLLLTYIDLNRQRRIRSLQCSSMLRNNGRIECRAEQLGDRAEGETCSGFIGRTDR</sequence>
<reference evidence="1 2" key="1">
    <citation type="submission" date="2018-05" db="EMBL/GenBank/DDBJ databases">
        <title>Genomic Encyclopedia of Type Strains, Phase III (KMG-III): the genomes of soil and plant-associated and newly described type strains.</title>
        <authorList>
            <person name="Whitman W."/>
        </authorList>
    </citation>
    <scope>NUCLEOTIDE SEQUENCE [LARGE SCALE GENOMIC DNA]</scope>
    <source>
        <strain evidence="1 2">CECT 5696</strain>
    </source>
</reference>
<keyword evidence="2" id="KW-1185">Reference proteome</keyword>
<dbReference type="AlphaFoldDB" id="A0A2V2YRC4"/>
<dbReference type="Proteomes" id="UP000246635">
    <property type="component" value="Unassembled WGS sequence"/>
</dbReference>
<organism evidence="1 2">
    <name type="scientific">Paenibacillus cellulosilyticus</name>
    <dbReference type="NCBI Taxonomy" id="375489"/>
    <lineage>
        <taxon>Bacteria</taxon>
        <taxon>Bacillati</taxon>
        <taxon>Bacillota</taxon>
        <taxon>Bacilli</taxon>
        <taxon>Bacillales</taxon>
        <taxon>Paenibacillaceae</taxon>
        <taxon>Paenibacillus</taxon>
    </lineage>
</organism>
<protein>
    <submittedName>
        <fullName evidence="1">Uncharacterized protein</fullName>
    </submittedName>
</protein>
<dbReference type="EMBL" id="QGTQ01000012">
    <property type="protein sequence ID" value="PWW00648.1"/>
    <property type="molecule type" value="Genomic_DNA"/>
</dbReference>
<name>A0A2V2YRC4_9BACL</name>
<accession>A0A2V2YRC4</accession>
<evidence type="ECO:0000313" key="1">
    <source>
        <dbReference type="EMBL" id="PWW00648.1"/>
    </source>
</evidence>